<proteinExistence type="predicted"/>
<dbReference type="Proteomes" id="UP000324800">
    <property type="component" value="Unassembled WGS sequence"/>
</dbReference>
<name>A0A5J4W9Y5_9EUKA</name>
<evidence type="ECO:0000313" key="2">
    <source>
        <dbReference type="Proteomes" id="UP000324800"/>
    </source>
</evidence>
<evidence type="ECO:0000313" key="1">
    <source>
        <dbReference type="EMBL" id="KAA6391189.1"/>
    </source>
</evidence>
<reference evidence="1 2" key="1">
    <citation type="submission" date="2019-03" db="EMBL/GenBank/DDBJ databases">
        <title>Single cell metagenomics reveals metabolic interactions within the superorganism composed of flagellate Streblomastix strix and complex community of Bacteroidetes bacteria on its surface.</title>
        <authorList>
            <person name="Treitli S.C."/>
            <person name="Kolisko M."/>
            <person name="Husnik F."/>
            <person name="Keeling P."/>
            <person name="Hampl V."/>
        </authorList>
    </citation>
    <scope>NUCLEOTIDE SEQUENCE [LARGE SCALE GENOMIC DNA]</scope>
    <source>
        <strain evidence="1">ST1C</strain>
    </source>
</reference>
<organism evidence="1 2">
    <name type="scientific">Streblomastix strix</name>
    <dbReference type="NCBI Taxonomy" id="222440"/>
    <lineage>
        <taxon>Eukaryota</taxon>
        <taxon>Metamonada</taxon>
        <taxon>Preaxostyla</taxon>
        <taxon>Oxymonadida</taxon>
        <taxon>Streblomastigidae</taxon>
        <taxon>Streblomastix</taxon>
    </lineage>
</organism>
<sequence>MQKSYDLNNYKLGNYSNYSFNYFLDNKSNLGQIAKSSTGEVKAYSLELMLLIVEREVSKVQKEVRNAIGDIGLLLLIRESDITLNERTINQSMK</sequence>
<dbReference type="EMBL" id="SNRW01002961">
    <property type="protein sequence ID" value="KAA6391189.1"/>
    <property type="molecule type" value="Genomic_DNA"/>
</dbReference>
<comment type="caution">
    <text evidence="1">The sequence shown here is derived from an EMBL/GenBank/DDBJ whole genome shotgun (WGS) entry which is preliminary data.</text>
</comment>
<protein>
    <submittedName>
        <fullName evidence="1">Uncharacterized protein</fullName>
    </submittedName>
</protein>
<accession>A0A5J4W9Y5</accession>
<gene>
    <name evidence="1" type="ORF">EZS28_013284</name>
</gene>
<dbReference type="AlphaFoldDB" id="A0A5J4W9Y5"/>